<accession>A0A6F8T1L0</accession>
<keyword evidence="1" id="KW-1133">Transmembrane helix</keyword>
<evidence type="ECO:0000313" key="2">
    <source>
        <dbReference type="EMBL" id="BCA94545.1"/>
    </source>
</evidence>
<gene>
    <name evidence="2" type="ORF">TUM19329_09060</name>
</gene>
<name>A0A6F8T1L0_9GAMM</name>
<keyword evidence="1" id="KW-0472">Membrane</keyword>
<evidence type="ECO:0000313" key="3">
    <source>
        <dbReference type="Proteomes" id="UP000502894"/>
    </source>
</evidence>
<evidence type="ECO:0008006" key="4">
    <source>
        <dbReference type="Google" id="ProtNLM"/>
    </source>
</evidence>
<organism evidence="2 3">
    <name type="scientific">Legionella antarctica</name>
    <dbReference type="NCBI Taxonomy" id="2708020"/>
    <lineage>
        <taxon>Bacteria</taxon>
        <taxon>Pseudomonadati</taxon>
        <taxon>Pseudomonadota</taxon>
        <taxon>Gammaproteobacteria</taxon>
        <taxon>Legionellales</taxon>
        <taxon>Legionellaceae</taxon>
        <taxon>Legionella</taxon>
    </lineage>
</organism>
<feature type="transmembrane region" description="Helical" evidence="1">
    <location>
        <begin position="132"/>
        <end position="150"/>
    </location>
</feature>
<feature type="transmembrane region" description="Helical" evidence="1">
    <location>
        <begin position="102"/>
        <end position="120"/>
    </location>
</feature>
<proteinExistence type="predicted"/>
<dbReference type="EMBL" id="AP022839">
    <property type="protein sequence ID" value="BCA94545.1"/>
    <property type="molecule type" value="Genomic_DNA"/>
</dbReference>
<keyword evidence="1" id="KW-0812">Transmembrane</keyword>
<keyword evidence="3" id="KW-1185">Reference proteome</keyword>
<feature type="transmembrane region" description="Helical" evidence="1">
    <location>
        <begin position="20"/>
        <end position="45"/>
    </location>
</feature>
<dbReference type="KEGG" id="lant:TUM19329_09060"/>
<sequence>MFIKNSREYFKKIIIIFWTLWWFIALWTDIVGGLAHYGLLVKSWAPDTNYPFILNSLKMYPLPEWIPPLLFIGILLWSLLSTVVFCWACASLNKNPKIWMHRADIAFIVSLGFWLAFFLADQLVMKFDLEENHMVQGGFQLLTYLTLYLLPSGNQRTNQ</sequence>
<dbReference type="AlphaFoldDB" id="A0A6F8T1L0"/>
<protein>
    <recommendedName>
        <fullName evidence="4">Transmembrane protein</fullName>
    </recommendedName>
</protein>
<feature type="transmembrane region" description="Helical" evidence="1">
    <location>
        <begin position="65"/>
        <end position="90"/>
    </location>
</feature>
<dbReference type="Proteomes" id="UP000502894">
    <property type="component" value="Chromosome"/>
</dbReference>
<reference evidence="2" key="1">
    <citation type="journal article" date="2020" name="Microbiol. Resour. Announc.">
        <title>Complete Genome Sequence of Novel Psychrotolerant Legionella Strain TUM19329, Isolated from Antarctic Lake Sediment.</title>
        <authorList>
            <person name="Shimada S."/>
            <person name="Nakai R."/>
            <person name="Aoki K."/>
            <person name="Shimoeda N."/>
            <person name="Ohno G."/>
            <person name="Miyazaki Y."/>
            <person name="Kudoh S."/>
            <person name="Imura S."/>
            <person name="Watanabe K."/>
            <person name="Ishii Y."/>
            <person name="Tateda K."/>
        </authorList>
    </citation>
    <scope>NUCLEOTIDE SEQUENCE [LARGE SCALE GENOMIC DNA]</scope>
    <source>
        <strain evidence="2">TUM19329</strain>
    </source>
</reference>
<evidence type="ECO:0000256" key="1">
    <source>
        <dbReference type="SAM" id="Phobius"/>
    </source>
</evidence>
<dbReference type="RefSeq" id="WP_173236414.1">
    <property type="nucleotide sequence ID" value="NZ_AP022839.1"/>
</dbReference>